<keyword evidence="5" id="KW-1185">Reference proteome</keyword>
<keyword evidence="1" id="KW-0812">Transmembrane</keyword>
<sequence>MALREAIVDAVCEQRTQLPLLLAVVIVMGVLLAFSLLFLQPGTAAYVIALVDAILVVGCLVVFGGAYWYCTQRAMEG</sequence>
<dbReference type="Proteomes" id="UP001501425">
    <property type="component" value="Unassembled WGS sequence"/>
</dbReference>
<evidence type="ECO:0000313" key="2">
    <source>
        <dbReference type="EMBL" id="GAA0532483.1"/>
    </source>
</evidence>
<reference evidence="3 5" key="3">
    <citation type="submission" date="2024-06" db="EMBL/GenBank/DDBJ databases">
        <title>Halorubrum miltondacostae sp. nov., a potential PHA producer isolated from an inland solar saltern in Rio Maior, Portugal.</title>
        <authorList>
            <person name="Albuquerque L."/>
            <person name="Viver T."/>
            <person name="Barroso C."/>
            <person name="Claudino R."/>
            <person name="Galvan M."/>
            <person name="Simoes G."/>
            <person name="Lobo Da Cunha A."/>
            <person name="Egas C."/>
        </authorList>
    </citation>
    <scope>NUCLEOTIDE SEQUENCE [LARGE SCALE GENOMIC DNA]</scope>
    <source>
        <strain evidence="3 5">DSM 18646</strain>
    </source>
</reference>
<organism evidence="2 4">
    <name type="scientific">Halorubrum ejinorense</name>
    <dbReference type="NCBI Taxonomy" id="425309"/>
    <lineage>
        <taxon>Archaea</taxon>
        <taxon>Methanobacteriati</taxon>
        <taxon>Methanobacteriota</taxon>
        <taxon>Stenosarchaea group</taxon>
        <taxon>Halobacteria</taxon>
        <taxon>Halobacteriales</taxon>
        <taxon>Haloferacaceae</taxon>
        <taxon>Halorubrum</taxon>
    </lineage>
</organism>
<feature type="transmembrane region" description="Helical" evidence="1">
    <location>
        <begin position="20"/>
        <end position="39"/>
    </location>
</feature>
<name>A0AAV3SNW3_9EURY</name>
<keyword evidence="1" id="KW-0472">Membrane</keyword>
<comment type="caution">
    <text evidence="2">The sequence shown here is derived from an EMBL/GenBank/DDBJ whole genome shotgun (WGS) entry which is preliminary data.</text>
</comment>
<reference evidence="2" key="2">
    <citation type="submission" date="2023-12" db="EMBL/GenBank/DDBJ databases">
        <authorList>
            <person name="Sun Q."/>
            <person name="Inoue M."/>
        </authorList>
    </citation>
    <scope>NUCLEOTIDE SEQUENCE</scope>
    <source>
        <strain evidence="2">JCM 14265</strain>
    </source>
</reference>
<protein>
    <submittedName>
        <fullName evidence="2">Uncharacterized protein</fullName>
    </submittedName>
</protein>
<evidence type="ECO:0000313" key="3">
    <source>
        <dbReference type="EMBL" id="MEZ3165885.1"/>
    </source>
</evidence>
<dbReference type="EMBL" id="JBEDNW010000001">
    <property type="protein sequence ID" value="MEZ3165885.1"/>
    <property type="molecule type" value="Genomic_DNA"/>
</dbReference>
<dbReference type="EMBL" id="BAAADQ010000001">
    <property type="protein sequence ID" value="GAA0532483.1"/>
    <property type="molecule type" value="Genomic_DNA"/>
</dbReference>
<accession>A0AAV3SNW3</accession>
<keyword evidence="1" id="KW-1133">Transmembrane helix</keyword>
<evidence type="ECO:0000313" key="4">
    <source>
        <dbReference type="Proteomes" id="UP001501425"/>
    </source>
</evidence>
<feature type="transmembrane region" description="Helical" evidence="1">
    <location>
        <begin position="45"/>
        <end position="70"/>
    </location>
</feature>
<evidence type="ECO:0000313" key="5">
    <source>
        <dbReference type="Proteomes" id="UP001567571"/>
    </source>
</evidence>
<proteinExistence type="predicted"/>
<dbReference type="AlphaFoldDB" id="A0AAV3SNW3"/>
<evidence type="ECO:0000256" key="1">
    <source>
        <dbReference type="SAM" id="Phobius"/>
    </source>
</evidence>
<reference evidence="2" key="1">
    <citation type="journal article" date="2014" name="Int. J. Syst. Evol. Microbiol.">
        <title>Complete genome sequence of Corynebacterium casei LMG S-19264T (=DSM 44701T), isolated from a smear-ripened cheese.</title>
        <authorList>
            <consortium name="US DOE Joint Genome Institute (JGI-PGF)"/>
            <person name="Walter F."/>
            <person name="Albersmeier A."/>
            <person name="Kalinowski J."/>
            <person name="Ruckert C."/>
        </authorList>
    </citation>
    <scope>NUCLEOTIDE SEQUENCE</scope>
    <source>
        <strain evidence="2">JCM 14265</strain>
    </source>
</reference>
<dbReference type="Proteomes" id="UP001567571">
    <property type="component" value="Unassembled WGS sequence"/>
</dbReference>
<gene>
    <name evidence="3" type="ORF">ABNG02_00925</name>
    <name evidence="2" type="ORF">GCM10008994_04010</name>
</gene>
<dbReference type="RefSeq" id="WP_297885289.1">
    <property type="nucleotide sequence ID" value="NZ_BAAADQ010000001.1"/>
</dbReference>